<organism evidence="2">
    <name type="scientific">Planktothricoides raciborskii GIHE-MW2</name>
    <dbReference type="NCBI Taxonomy" id="2792601"/>
    <lineage>
        <taxon>Bacteria</taxon>
        <taxon>Bacillati</taxon>
        <taxon>Cyanobacteriota</taxon>
        <taxon>Cyanophyceae</taxon>
        <taxon>Oscillatoriophycideae</taxon>
        <taxon>Oscillatoriales</taxon>
        <taxon>Oscillatoriaceae</taxon>
        <taxon>Planktothricoides</taxon>
    </lineage>
</organism>
<proteinExistence type="predicted"/>
<dbReference type="EMBL" id="CP159837">
    <property type="protein sequence ID" value="XCM38433.1"/>
    <property type="molecule type" value="Genomic_DNA"/>
</dbReference>
<evidence type="ECO:0000256" key="1">
    <source>
        <dbReference type="SAM" id="MobiDB-lite"/>
    </source>
</evidence>
<sequence>MFKNFPRLKSSKFYLGITTVFYTIGGLSSPLLAQDKIDFLPEDLLSNPVAKAQINERSLFLFDNSLLNSGQMQTFSLESLEIQDPLISGNSAQFLLTQDVDWAVFCEKFPQNSMCQGEREKPQESDSQSPAIEPPAIEPPAMEVPEIKPPEMQIPQSEPPGIEIPEKPSSGSSSEDSNNQEKPRKWGPLNELSGVAIEPQVSSLGLGLDITARVSEILNARAGFGIFSLSGDYEETDVKYSTDINLRSGAAVMDIYPLPETEFRLSAGVMLNGNKAEATAESQTVVVGGVDRQVYTIGGRTFTAEQVGTLSGDVTFPLVAPFVGIGWGNAVKPGRRLGFTIDLGVMIHGTPEVSLRATNQAVTPQLQESIDKEIEDLNAKLDGFKFYPVLQIGISYQF</sequence>
<feature type="region of interest" description="Disordered" evidence="1">
    <location>
        <begin position="113"/>
        <end position="191"/>
    </location>
</feature>
<accession>A0AAU8JJI2</accession>
<reference evidence="2" key="1">
    <citation type="submission" date="2024-07" db="EMBL/GenBank/DDBJ databases">
        <authorList>
            <person name="Kim Y.J."/>
            <person name="Jeong J.Y."/>
        </authorList>
    </citation>
    <scope>NUCLEOTIDE SEQUENCE</scope>
    <source>
        <strain evidence="2">GIHE-MW2</strain>
    </source>
</reference>
<dbReference type="RefSeq" id="WP_054468284.1">
    <property type="nucleotide sequence ID" value="NZ_CP159837.1"/>
</dbReference>
<evidence type="ECO:0008006" key="3">
    <source>
        <dbReference type="Google" id="ProtNLM"/>
    </source>
</evidence>
<evidence type="ECO:0000313" key="2">
    <source>
        <dbReference type="EMBL" id="XCM38433.1"/>
    </source>
</evidence>
<dbReference type="Gene3D" id="2.40.160.170">
    <property type="match status" value="1"/>
</dbReference>
<name>A0AAU8JJI2_9CYAN</name>
<gene>
    <name evidence="2" type="ORF">ABWT76_001282</name>
</gene>
<protein>
    <recommendedName>
        <fullName evidence="3">Outer membrane protein beta-barrel domain-containing protein</fullName>
    </recommendedName>
</protein>
<dbReference type="AlphaFoldDB" id="A0AAU8JJI2"/>